<dbReference type="SUPFAM" id="SSF52540">
    <property type="entry name" value="P-loop containing nucleoside triphosphate hydrolases"/>
    <property type="match status" value="1"/>
</dbReference>
<accession>A0A9D2R0B8</accession>
<sequence length="284" mass="31429">MNALEIRDLTKEYPHFRLDRLNLTLPGGCIMGLVGENGAGKSTTIKLLLNMIRRDSGTITILGQDNRSDLSLLKEEIGVVLDDVGLPECLKAGQIGKVMKGIFKSWDDVEYENYLRRLSIPTDRKFKEFSRGMKMKLGIAVALSHHPKLLLLDESTNGLDPVARDEVVELFGEFTRQEDHAVLISSHIVSDLEKICDYIAFLHQGRLLLCEEKDVLLEEYGILRCTAAQLSELNPSAVLGKRESPYGVEAIVRRDAVPAGFALGAVSIEELFIFMVKGNGGMAA</sequence>
<proteinExistence type="predicted"/>
<name>A0A9D2R0B8_9FIRM</name>
<keyword evidence="3 5" id="KW-0067">ATP-binding</keyword>
<reference evidence="5" key="1">
    <citation type="journal article" date="2021" name="PeerJ">
        <title>Extensive microbial diversity within the chicken gut microbiome revealed by metagenomics and culture.</title>
        <authorList>
            <person name="Gilroy R."/>
            <person name="Ravi A."/>
            <person name="Getino M."/>
            <person name="Pursley I."/>
            <person name="Horton D.L."/>
            <person name="Alikhan N.F."/>
            <person name="Baker D."/>
            <person name="Gharbi K."/>
            <person name="Hall N."/>
            <person name="Watson M."/>
            <person name="Adriaenssens E.M."/>
            <person name="Foster-Nyarko E."/>
            <person name="Jarju S."/>
            <person name="Secka A."/>
            <person name="Antonio M."/>
            <person name="Oren A."/>
            <person name="Chaudhuri R.R."/>
            <person name="La Ragione R."/>
            <person name="Hildebrand F."/>
            <person name="Pallen M.J."/>
        </authorList>
    </citation>
    <scope>NUCLEOTIDE SEQUENCE</scope>
    <source>
        <strain evidence="5">ChiHjej8B7-25341</strain>
    </source>
</reference>
<dbReference type="PANTHER" id="PTHR42939:SF3">
    <property type="entry name" value="ABC TRANSPORTER ATP-BINDING COMPONENT"/>
    <property type="match status" value="1"/>
</dbReference>
<keyword evidence="1" id="KW-0813">Transport</keyword>
<feature type="domain" description="ABC transporter" evidence="4">
    <location>
        <begin position="1"/>
        <end position="229"/>
    </location>
</feature>
<dbReference type="PANTHER" id="PTHR42939">
    <property type="entry name" value="ABC TRANSPORTER ATP-BINDING PROTEIN ALBC-RELATED"/>
    <property type="match status" value="1"/>
</dbReference>
<protein>
    <submittedName>
        <fullName evidence="5">ABC transporter ATP-binding protein</fullName>
    </submittedName>
</protein>
<evidence type="ECO:0000256" key="1">
    <source>
        <dbReference type="ARBA" id="ARBA00022448"/>
    </source>
</evidence>
<dbReference type="InterPro" id="IPR003439">
    <property type="entry name" value="ABC_transporter-like_ATP-bd"/>
</dbReference>
<dbReference type="AlphaFoldDB" id="A0A9D2R0B8"/>
<evidence type="ECO:0000256" key="2">
    <source>
        <dbReference type="ARBA" id="ARBA00022741"/>
    </source>
</evidence>
<evidence type="ECO:0000313" key="6">
    <source>
        <dbReference type="Proteomes" id="UP000823851"/>
    </source>
</evidence>
<dbReference type="Proteomes" id="UP000823851">
    <property type="component" value="Unassembled WGS sequence"/>
</dbReference>
<dbReference type="GO" id="GO:0005524">
    <property type="term" value="F:ATP binding"/>
    <property type="evidence" value="ECO:0007669"/>
    <property type="project" value="UniProtKB-KW"/>
</dbReference>
<dbReference type="GO" id="GO:0016887">
    <property type="term" value="F:ATP hydrolysis activity"/>
    <property type="evidence" value="ECO:0007669"/>
    <property type="project" value="InterPro"/>
</dbReference>
<evidence type="ECO:0000313" key="5">
    <source>
        <dbReference type="EMBL" id="HJD31700.1"/>
    </source>
</evidence>
<comment type="caution">
    <text evidence="5">The sequence shown here is derived from an EMBL/GenBank/DDBJ whole genome shotgun (WGS) entry which is preliminary data.</text>
</comment>
<organism evidence="5 6">
    <name type="scientific">Candidatus Eisenbergiella stercorigallinarum</name>
    <dbReference type="NCBI Taxonomy" id="2838557"/>
    <lineage>
        <taxon>Bacteria</taxon>
        <taxon>Bacillati</taxon>
        <taxon>Bacillota</taxon>
        <taxon>Clostridia</taxon>
        <taxon>Lachnospirales</taxon>
        <taxon>Lachnospiraceae</taxon>
        <taxon>Eisenbergiella</taxon>
    </lineage>
</organism>
<dbReference type="SMART" id="SM00382">
    <property type="entry name" value="AAA"/>
    <property type="match status" value="1"/>
</dbReference>
<dbReference type="InterPro" id="IPR027417">
    <property type="entry name" value="P-loop_NTPase"/>
</dbReference>
<evidence type="ECO:0000259" key="4">
    <source>
        <dbReference type="PROSITE" id="PS50893"/>
    </source>
</evidence>
<gene>
    <name evidence="5" type="ORF">H9912_07135</name>
</gene>
<reference evidence="5" key="2">
    <citation type="submission" date="2021-04" db="EMBL/GenBank/DDBJ databases">
        <authorList>
            <person name="Gilroy R."/>
        </authorList>
    </citation>
    <scope>NUCLEOTIDE SEQUENCE</scope>
    <source>
        <strain evidence="5">ChiHjej8B7-25341</strain>
    </source>
</reference>
<keyword evidence="2" id="KW-0547">Nucleotide-binding</keyword>
<dbReference type="Gene3D" id="3.40.50.300">
    <property type="entry name" value="P-loop containing nucleotide triphosphate hydrolases"/>
    <property type="match status" value="1"/>
</dbReference>
<dbReference type="EMBL" id="DWUW01000199">
    <property type="protein sequence ID" value="HJD31700.1"/>
    <property type="molecule type" value="Genomic_DNA"/>
</dbReference>
<dbReference type="PROSITE" id="PS50893">
    <property type="entry name" value="ABC_TRANSPORTER_2"/>
    <property type="match status" value="1"/>
</dbReference>
<dbReference type="CDD" id="cd03230">
    <property type="entry name" value="ABC_DR_subfamily_A"/>
    <property type="match status" value="1"/>
</dbReference>
<dbReference type="InterPro" id="IPR003593">
    <property type="entry name" value="AAA+_ATPase"/>
</dbReference>
<dbReference type="Pfam" id="PF00005">
    <property type="entry name" value="ABC_tran"/>
    <property type="match status" value="1"/>
</dbReference>
<dbReference type="InterPro" id="IPR051782">
    <property type="entry name" value="ABC_Transporter_VariousFunc"/>
</dbReference>
<evidence type="ECO:0000256" key="3">
    <source>
        <dbReference type="ARBA" id="ARBA00022840"/>
    </source>
</evidence>